<feature type="transmembrane region" description="Helical" evidence="1">
    <location>
        <begin position="39"/>
        <end position="58"/>
    </location>
</feature>
<keyword evidence="1" id="KW-1133">Transmembrane helix</keyword>
<reference evidence="3" key="1">
    <citation type="journal article" date="2019" name="Int. J. Syst. Evol. Microbiol.">
        <title>The Global Catalogue of Microorganisms (GCM) 10K type strain sequencing project: providing services to taxonomists for standard genome sequencing and annotation.</title>
        <authorList>
            <consortium name="The Broad Institute Genomics Platform"/>
            <consortium name="The Broad Institute Genome Sequencing Center for Infectious Disease"/>
            <person name="Wu L."/>
            <person name="Ma J."/>
        </authorList>
    </citation>
    <scope>NUCLEOTIDE SEQUENCE [LARGE SCALE GENOMIC DNA]</scope>
    <source>
        <strain evidence="3">JCM 8736</strain>
    </source>
</reference>
<dbReference type="EMBL" id="BAAAXQ010000005">
    <property type="protein sequence ID" value="GAA3009112.1"/>
    <property type="molecule type" value="Genomic_DNA"/>
</dbReference>
<feature type="transmembrane region" description="Helical" evidence="1">
    <location>
        <begin position="12"/>
        <end position="33"/>
    </location>
</feature>
<dbReference type="Pfam" id="PF17255">
    <property type="entry name" value="EbsA"/>
    <property type="match status" value="1"/>
</dbReference>
<protein>
    <submittedName>
        <fullName evidence="2">EbsA family protein</fullName>
    </submittedName>
</protein>
<sequence>MKKNKIRWQPEHSLAIIYWSITFIFLFLSLSFILERAEVHWKSMLFIVVFLLLFYRGYQRAVIIHKNGLQINYARFWKTDYIPFEQIRLIQISGNLLTIYLKEQSLELRLNKKQVGSFCKVLPESVPVKTV</sequence>
<comment type="caution">
    <text evidence="2">The sequence shown here is derived from an EMBL/GenBank/DDBJ whole genome shotgun (WGS) entry which is preliminary data.</text>
</comment>
<name>A0ABP6KGD7_9ENTE</name>
<dbReference type="RefSeq" id="WP_068706870.1">
    <property type="nucleotide sequence ID" value="NZ_BAAAXQ010000005.1"/>
</dbReference>
<dbReference type="InterPro" id="IPR020215">
    <property type="entry name" value="EbsA-like"/>
</dbReference>
<proteinExistence type="predicted"/>
<keyword evidence="1" id="KW-0812">Transmembrane</keyword>
<accession>A0ABP6KGD7</accession>
<evidence type="ECO:0000256" key="1">
    <source>
        <dbReference type="SAM" id="Phobius"/>
    </source>
</evidence>
<organism evidence="2 3">
    <name type="scientific">Tetragenococcus solitarius</name>
    <dbReference type="NCBI Taxonomy" id="71453"/>
    <lineage>
        <taxon>Bacteria</taxon>
        <taxon>Bacillati</taxon>
        <taxon>Bacillota</taxon>
        <taxon>Bacilli</taxon>
        <taxon>Lactobacillales</taxon>
        <taxon>Enterococcaceae</taxon>
        <taxon>Tetragenococcus</taxon>
    </lineage>
</organism>
<keyword evidence="1" id="KW-0472">Membrane</keyword>
<gene>
    <name evidence="2" type="ORF">GCM10019998_01580</name>
</gene>
<dbReference type="Proteomes" id="UP001501577">
    <property type="component" value="Unassembled WGS sequence"/>
</dbReference>
<evidence type="ECO:0000313" key="2">
    <source>
        <dbReference type="EMBL" id="GAA3009112.1"/>
    </source>
</evidence>
<keyword evidence="3" id="KW-1185">Reference proteome</keyword>
<evidence type="ECO:0000313" key="3">
    <source>
        <dbReference type="Proteomes" id="UP001501577"/>
    </source>
</evidence>